<protein>
    <recommendedName>
        <fullName evidence="3">YkgJ family cysteine cluster protein</fullName>
    </recommendedName>
</protein>
<dbReference type="RefSeq" id="WP_080888495.1">
    <property type="nucleotide sequence ID" value="NZ_LT828648.1"/>
</dbReference>
<dbReference type="OrthoDB" id="9810361at2"/>
<accession>A0A1W1I1L1</accession>
<gene>
    <name evidence="1" type="ORF">NSJP_0702</name>
</gene>
<evidence type="ECO:0000313" key="1">
    <source>
        <dbReference type="EMBL" id="SLM46874.1"/>
    </source>
</evidence>
<dbReference type="Proteomes" id="UP000192042">
    <property type="component" value="Chromosome I"/>
</dbReference>
<name>A0A1W1I1L1_9BACT</name>
<dbReference type="Pfam" id="PF03692">
    <property type="entry name" value="CxxCxxCC"/>
    <property type="match status" value="1"/>
</dbReference>
<dbReference type="EMBL" id="LT828648">
    <property type="protein sequence ID" value="SLM46874.1"/>
    <property type="molecule type" value="Genomic_DNA"/>
</dbReference>
<reference evidence="1 2" key="1">
    <citation type="submission" date="2017-03" db="EMBL/GenBank/DDBJ databases">
        <authorList>
            <person name="Afonso C.L."/>
            <person name="Miller P.J."/>
            <person name="Scott M.A."/>
            <person name="Spackman E."/>
            <person name="Goraichik I."/>
            <person name="Dimitrov K.M."/>
            <person name="Suarez D.L."/>
            <person name="Swayne D.E."/>
        </authorList>
    </citation>
    <scope>NUCLEOTIDE SEQUENCE [LARGE SCALE GENOMIC DNA]</scope>
    <source>
        <strain evidence="1">Genome sequencing of Nitrospira japonica strain NJ11</strain>
    </source>
</reference>
<dbReference type="InterPro" id="IPR005358">
    <property type="entry name" value="Puta_zinc/iron-chelating_dom"/>
</dbReference>
<organism evidence="1 2">
    <name type="scientific">Nitrospira japonica</name>
    <dbReference type="NCBI Taxonomy" id="1325564"/>
    <lineage>
        <taxon>Bacteria</taxon>
        <taxon>Pseudomonadati</taxon>
        <taxon>Nitrospirota</taxon>
        <taxon>Nitrospiria</taxon>
        <taxon>Nitrospirales</taxon>
        <taxon>Nitrospiraceae</taxon>
        <taxon>Nitrospira</taxon>
    </lineage>
</organism>
<dbReference type="STRING" id="1325564.NSJP_0702"/>
<dbReference type="KEGG" id="nja:NSJP_0702"/>
<dbReference type="AlphaFoldDB" id="A0A1W1I1L1"/>
<keyword evidence="2" id="KW-1185">Reference proteome</keyword>
<evidence type="ECO:0008006" key="3">
    <source>
        <dbReference type="Google" id="ProtNLM"/>
    </source>
</evidence>
<sequence>MTERFEVTLNTPAGRLTTALDVPTEFIPITAVVPIARRLGEEAGHLEEYQARERGQTISCRMGCAACCRMLVPVSPPEAFALRHYIEQLPAERRMRVTERLAESRMTLEAHGLWDRLWAIADAGKAVSDEELDPLNRAYYALRHPCPFLENEICGIYEARPAACRELQVTSPAEYCADLVNNPVVALPVSMRIGTILGLLWASVTGTSPRLVPLPVALDWAGKHNGPAGRTWPGSQLIDELLDKMWRFLSQEFEARKVKP</sequence>
<evidence type="ECO:0000313" key="2">
    <source>
        <dbReference type="Proteomes" id="UP000192042"/>
    </source>
</evidence>
<proteinExistence type="predicted"/>